<name>A0ABS5BLE2_9BACT</name>
<comment type="caution">
    <text evidence="2">The sequence shown here is derived from an EMBL/GenBank/DDBJ whole genome shotgun (WGS) entry which is preliminary data.</text>
</comment>
<sequence length="101" mass="11492">MRYRFLALALLDLLDLADFYEDRQPGLGGRVTDAVEARARDIGAQPHAAARVRAPRNREIRACLVNPYLVTITYEVTATEVVILSVPHARSARRPWRRRLP</sequence>
<gene>
    <name evidence="2" type="ORF">J8F10_04350</name>
</gene>
<evidence type="ECO:0000313" key="3">
    <source>
        <dbReference type="Proteomes" id="UP000676565"/>
    </source>
</evidence>
<reference evidence="2 3" key="1">
    <citation type="submission" date="2021-04" db="EMBL/GenBank/DDBJ databases">
        <authorList>
            <person name="Ivanova A."/>
        </authorList>
    </citation>
    <scope>NUCLEOTIDE SEQUENCE [LARGE SCALE GENOMIC DNA]</scope>
    <source>
        <strain evidence="2 3">G18</strain>
    </source>
</reference>
<dbReference type="Gene3D" id="3.30.2310.20">
    <property type="entry name" value="RelE-like"/>
    <property type="match status" value="1"/>
</dbReference>
<evidence type="ECO:0000256" key="1">
    <source>
        <dbReference type="ARBA" id="ARBA00022649"/>
    </source>
</evidence>
<dbReference type="InterPro" id="IPR007712">
    <property type="entry name" value="RelE/ParE_toxin"/>
</dbReference>
<organism evidence="2 3">
    <name type="scientific">Gemmata palustris</name>
    <dbReference type="NCBI Taxonomy" id="2822762"/>
    <lineage>
        <taxon>Bacteria</taxon>
        <taxon>Pseudomonadati</taxon>
        <taxon>Planctomycetota</taxon>
        <taxon>Planctomycetia</taxon>
        <taxon>Gemmatales</taxon>
        <taxon>Gemmataceae</taxon>
        <taxon>Gemmata</taxon>
    </lineage>
</organism>
<dbReference type="Pfam" id="PF05016">
    <property type="entry name" value="ParE_toxin"/>
    <property type="match status" value="1"/>
</dbReference>
<protein>
    <submittedName>
        <fullName evidence="2">Type II toxin-antitoxin system RelE/ParE family toxin</fullName>
    </submittedName>
</protein>
<dbReference type="InterPro" id="IPR035093">
    <property type="entry name" value="RelE/ParE_toxin_dom_sf"/>
</dbReference>
<accession>A0ABS5BLE2</accession>
<keyword evidence="1" id="KW-1277">Toxin-antitoxin system</keyword>
<dbReference type="EMBL" id="JAGKQQ010000001">
    <property type="protein sequence ID" value="MBP3954514.1"/>
    <property type="molecule type" value="Genomic_DNA"/>
</dbReference>
<dbReference type="RefSeq" id="WP_210652639.1">
    <property type="nucleotide sequence ID" value="NZ_JAGKQQ010000001.1"/>
</dbReference>
<keyword evidence="3" id="KW-1185">Reference proteome</keyword>
<evidence type="ECO:0000313" key="2">
    <source>
        <dbReference type="EMBL" id="MBP3954514.1"/>
    </source>
</evidence>
<dbReference type="Proteomes" id="UP000676565">
    <property type="component" value="Unassembled WGS sequence"/>
</dbReference>
<proteinExistence type="predicted"/>